<gene>
    <name evidence="1" type="ORF">A2519_00875</name>
</gene>
<accession>A0A1F7FBJ1</accession>
<dbReference type="EMBL" id="MFYX01000077">
    <property type="protein sequence ID" value="OGK04040.1"/>
    <property type="molecule type" value="Genomic_DNA"/>
</dbReference>
<evidence type="ECO:0000313" key="1">
    <source>
        <dbReference type="EMBL" id="OGK04040.1"/>
    </source>
</evidence>
<reference evidence="1 2" key="1">
    <citation type="journal article" date="2016" name="Nat. Commun.">
        <title>Thousands of microbial genomes shed light on interconnected biogeochemical processes in an aquifer system.</title>
        <authorList>
            <person name="Anantharaman K."/>
            <person name="Brown C.T."/>
            <person name="Hug L.A."/>
            <person name="Sharon I."/>
            <person name="Castelle C.J."/>
            <person name="Probst A.J."/>
            <person name="Thomas B.C."/>
            <person name="Singh A."/>
            <person name="Wilkins M.J."/>
            <person name="Karaoz U."/>
            <person name="Brodie E.L."/>
            <person name="Williams K.H."/>
            <person name="Hubbard S.S."/>
            <person name="Banfield J.F."/>
        </authorList>
    </citation>
    <scope>NUCLEOTIDE SEQUENCE [LARGE SCALE GENOMIC DNA]</scope>
</reference>
<sequence>MKTRAMLLVAAAVFAADDPLCTIYLETRTEFLAARSDTGLAAAVASADSLQTLGQCMDAVDLLYEWEAAHTADMSGTMDPALNNDNDIDIGLDAVTLSLPVKKSGRTVTHTFVARTDYYSSASDAGAEDSAYAYMVLDTLMYDTIPGYPGFDSNPWNFGAEYRFSTRNNKSAFRMFANRLALYRDYMYDQARTTFKKDLFNDAAALSLGGEFTLNKSNANDSTSYADLIVSPGVALRPLSWFSAGITATVNRRQYQNEREGYENRLARMAGLSVAAQKELFSFSAGIEAWNKRYSVLLWPEKNNKDNLFTVNADFFPMDRLTVSLGLMRDAITYYDKPEGPDNEVSSALEAAIALAEIGPFDFSLNGFRESVRYGQYDSLSYFDLSSGHVIDTAVFTRYQTIKNSLSPEIEVTLVSWLSATGTFTVENLKVSLPNGTDTGLVVPNEDDYFLIAWSAEIETFRSAFSAGLGTTFENIMYQPRGEQEYRVRSLRLNGNANYYFSKKLFASLVFDVPMPWFTGENNVADNSFTVELEYTL</sequence>
<proteinExistence type="predicted"/>
<name>A0A1F7FBJ1_UNCRA</name>
<dbReference type="Proteomes" id="UP000179243">
    <property type="component" value="Unassembled WGS sequence"/>
</dbReference>
<dbReference type="AlphaFoldDB" id="A0A1F7FBJ1"/>
<comment type="caution">
    <text evidence="1">The sequence shown here is derived from an EMBL/GenBank/DDBJ whole genome shotgun (WGS) entry which is preliminary data.</text>
</comment>
<evidence type="ECO:0000313" key="2">
    <source>
        <dbReference type="Proteomes" id="UP000179243"/>
    </source>
</evidence>
<protein>
    <submittedName>
        <fullName evidence="1">Uncharacterized protein</fullName>
    </submittedName>
</protein>
<organism evidence="1 2">
    <name type="scientific">Candidatus Raymondbacteria bacterium RIFOXYD12_FULL_49_13</name>
    <dbReference type="NCBI Taxonomy" id="1817890"/>
    <lineage>
        <taxon>Bacteria</taxon>
        <taxon>Raymondiibacteriota</taxon>
    </lineage>
</organism>